<sequence>MNKCPLGFKSQSIDAESKIRVHSKRALVKVKLFKIILWLGIIALIIPCIVWLVHTFGLVKLY</sequence>
<proteinExistence type="predicted"/>
<evidence type="ECO:0000313" key="2">
    <source>
        <dbReference type="EMBL" id="SVA30481.1"/>
    </source>
</evidence>
<keyword evidence="1" id="KW-1133">Transmembrane helix</keyword>
<evidence type="ECO:0000256" key="1">
    <source>
        <dbReference type="SAM" id="Phobius"/>
    </source>
</evidence>
<keyword evidence="1" id="KW-0472">Membrane</keyword>
<accession>A0A381URV7</accession>
<organism evidence="2">
    <name type="scientific">marine metagenome</name>
    <dbReference type="NCBI Taxonomy" id="408172"/>
    <lineage>
        <taxon>unclassified sequences</taxon>
        <taxon>metagenomes</taxon>
        <taxon>ecological metagenomes</taxon>
    </lineage>
</organism>
<reference evidence="2" key="1">
    <citation type="submission" date="2018-05" db="EMBL/GenBank/DDBJ databases">
        <authorList>
            <person name="Lanie J.A."/>
            <person name="Ng W.-L."/>
            <person name="Kazmierczak K.M."/>
            <person name="Andrzejewski T.M."/>
            <person name="Davidsen T.M."/>
            <person name="Wayne K.J."/>
            <person name="Tettelin H."/>
            <person name="Glass J.I."/>
            <person name="Rusch D."/>
            <person name="Podicherti R."/>
            <person name="Tsui H.-C.T."/>
            <person name="Winkler M.E."/>
        </authorList>
    </citation>
    <scope>NUCLEOTIDE SEQUENCE</scope>
</reference>
<protein>
    <submittedName>
        <fullName evidence="2">Uncharacterized protein</fullName>
    </submittedName>
</protein>
<dbReference type="EMBL" id="UINC01006931">
    <property type="protein sequence ID" value="SVA30481.1"/>
    <property type="molecule type" value="Genomic_DNA"/>
</dbReference>
<dbReference type="AlphaFoldDB" id="A0A381URV7"/>
<gene>
    <name evidence="2" type="ORF">METZ01_LOCUS83335</name>
</gene>
<name>A0A381URV7_9ZZZZ</name>
<keyword evidence="1" id="KW-0812">Transmembrane</keyword>
<feature type="transmembrane region" description="Helical" evidence="1">
    <location>
        <begin position="32"/>
        <end position="53"/>
    </location>
</feature>